<gene>
    <name evidence="3" type="ORF">P153DRAFT_403603</name>
</gene>
<dbReference type="Proteomes" id="UP000799771">
    <property type="component" value="Unassembled WGS sequence"/>
</dbReference>
<dbReference type="AlphaFoldDB" id="A0A6A6ACM1"/>
<feature type="compositionally biased region" description="Acidic residues" evidence="1">
    <location>
        <begin position="584"/>
        <end position="593"/>
    </location>
</feature>
<dbReference type="SUPFAM" id="SSF53098">
    <property type="entry name" value="Ribonuclease H-like"/>
    <property type="match status" value="1"/>
</dbReference>
<evidence type="ECO:0000256" key="1">
    <source>
        <dbReference type="SAM" id="MobiDB-lite"/>
    </source>
</evidence>
<dbReference type="RefSeq" id="XP_033523123.1">
    <property type="nucleotide sequence ID" value="XM_033671983.1"/>
</dbReference>
<evidence type="ECO:0000313" key="3">
    <source>
        <dbReference type="EMBL" id="KAF2128734.1"/>
    </source>
</evidence>
<dbReference type="GO" id="GO:0005634">
    <property type="term" value="C:nucleus"/>
    <property type="evidence" value="ECO:0007669"/>
    <property type="project" value="TreeGrafter"/>
</dbReference>
<feature type="domain" description="Gfd2/YDR514C-like C-terminal" evidence="2">
    <location>
        <begin position="343"/>
        <end position="543"/>
    </location>
</feature>
<organism evidence="3 4">
    <name type="scientific">Dothidotthia symphoricarpi CBS 119687</name>
    <dbReference type="NCBI Taxonomy" id="1392245"/>
    <lineage>
        <taxon>Eukaryota</taxon>
        <taxon>Fungi</taxon>
        <taxon>Dikarya</taxon>
        <taxon>Ascomycota</taxon>
        <taxon>Pezizomycotina</taxon>
        <taxon>Dothideomycetes</taxon>
        <taxon>Pleosporomycetidae</taxon>
        <taxon>Pleosporales</taxon>
        <taxon>Dothidotthiaceae</taxon>
        <taxon>Dothidotthia</taxon>
    </lineage>
</organism>
<dbReference type="PANTHER" id="PTHR28083:SF1">
    <property type="entry name" value="GOOD FOR FULL DBP5 ACTIVITY PROTEIN 2"/>
    <property type="match status" value="1"/>
</dbReference>
<keyword evidence="4" id="KW-1185">Reference proteome</keyword>
<evidence type="ECO:0000259" key="2">
    <source>
        <dbReference type="Pfam" id="PF21762"/>
    </source>
</evidence>
<dbReference type="Pfam" id="PF21762">
    <property type="entry name" value="DEDDh_C"/>
    <property type="match status" value="1"/>
</dbReference>
<feature type="region of interest" description="Disordered" evidence="1">
    <location>
        <begin position="49"/>
        <end position="68"/>
    </location>
</feature>
<feature type="compositionally biased region" description="Gly residues" evidence="1">
    <location>
        <begin position="686"/>
        <end position="695"/>
    </location>
</feature>
<dbReference type="PANTHER" id="PTHR28083">
    <property type="entry name" value="GOOD FOR FULL DBP5 ACTIVITY PROTEIN 2"/>
    <property type="match status" value="1"/>
</dbReference>
<feature type="region of interest" description="Disordered" evidence="1">
    <location>
        <begin position="579"/>
        <end position="727"/>
    </location>
</feature>
<dbReference type="InterPro" id="IPR048519">
    <property type="entry name" value="Gfd2/YDR514C-like_C"/>
</dbReference>
<feature type="compositionally biased region" description="Basic and acidic residues" evidence="1">
    <location>
        <begin position="1"/>
        <end position="11"/>
    </location>
</feature>
<evidence type="ECO:0000313" key="4">
    <source>
        <dbReference type="Proteomes" id="UP000799771"/>
    </source>
</evidence>
<dbReference type="OrthoDB" id="5953249at2759"/>
<dbReference type="EMBL" id="ML977507">
    <property type="protein sequence ID" value="KAF2128734.1"/>
    <property type="molecule type" value="Genomic_DNA"/>
</dbReference>
<sequence>MASSSRLDRLRQLVQSDLGALPDRSPSPAEAFSDDDAPGGVLLEPQLADMTSKQTALPSAAKATNQTTAPDANVDRRFVWVQGAESSYNPSLMSHSSPPAKPAISKLPVTTLVRGHLASARHHFTPIQALAKYPYKFCNKSHMQPISSAFFDQGKFWEREWDLYYIWDIENDSKPIILVLESQFQDLLVEINQQLKLGLAITDEQREESLVTQFPDHPRYLPRYLGRSHSREQYDNMVDNAPSKDFRAPNEPVHPPLEDRSLERFKQLMEELWDVQKAKSKAVKAKRQQDRLLKQKSAADQFKRAQRYLGLRPGVAAGVVQSGPPEAIDYSKPVTSPFEKWVVFVCVDVESYERAHDKITEVGIATLDTRDLVGVPPGEDGAAWRKLIRARHFRIKEHAHLVNYQYVAGHPESFDFGQSTFVPLNDAAGAVAACFRPPFGASSTGNDDMVDLMSGINLDENRNIIFLGHDTTADVRYLQQLGFDAMGLKNMVEPLDTATMYRVWKRDQQPTSLGRILHDFDIAGFNLHNAGNDAVFTVQAMLGVCVREATLRGPELEKLRNEEAALKVAAALEDAQQRLRDEAEGWSDYEADGDGGPPVPMQSAPKDTKSHNDTTNSGHSHYTEGSRGGGRGGNRGGGRGRGGLAEAFRGSDYRLRGGRDYHSDNYNGGLDRGGYRGRGPSHGDYQHGGGYGTGRGRGRGRGNFDPNYSSDYNTGTSAPQVRLYDLY</sequence>
<accession>A0A6A6ACM1</accession>
<feature type="compositionally biased region" description="Polar residues" evidence="1">
    <location>
        <begin position="706"/>
        <end position="719"/>
    </location>
</feature>
<name>A0A6A6ACM1_9PLEO</name>
<reference evidence="3" key="1">
    <citation type="journal article" date="2020" name="Stud. Mycol.">
        <title>101 Dothideomycetes genomes: a test case for predicting lifestyles and emergence of pathogens.</title>
        <authorList>
            <person name="Haridas S."/>
            <person name="Albert R."/>
            <person name="Binder M."/>
            <person name="Bloem J."/>
            <person name="Labutti K."/>
            <person name="Salamov A."/>
            <person name="Andreopoulos B."/>
            <person name="Baker S."/>
            <person name="Barry K."/>
            <person name="Bills G."/>
            <person name="Bluhm B."/>
            <person name="Cannon C."/>
            <person name="Castanera R."/>
            <person name="Culley D."/>
            <person name="Daum C."/>
            <person name="Ezra D."/>
            <person name="Gonzalez J."/>
            <person name="Henrissat B."/>
            <person name="Kuo A."/>
            <person name="Liang C."/>
            <person name="Lipzen A."/>
            <person name="Lutzoni F."/>
            <person name="Magnuson J."/>
            <person name="Mondo S."/>
            <person name="Nolan M."/>
            <person name="Ohm R."/>
            <person name="Pangilinan J."/>
            <person name="Park H.-J."/>
            <person name="Ramirez L."/>
            <person name="Alfaro M."/>
            <person name="Sun H."/>
            <person name="Tritt A."/>
            <person name="Yoshinaga Y."/>
            <person name="Zwiers L.-H."/>
            <person name="Turgeon B."/>
            <person name="Goodwin S."/>
            <person name="Spatafora J."/>
            <person name="Crous P."/>
            <person name="Grigoriev I."/>
        </authorList>
    </citation>
    <scope>NUCLEOTIDE SEQUENCE</scope>
    <source>
        <strain evidence="3">CBS 119687</strain>
    </source>
</reference>
<dbReference type="InterPro" id="IPR040151">
    <property type="entry name" value="Gfd2/YDR514C-like"/>
</dbReference>
<feature type="compositionally biased region" description="Basic and acidic residues" evidence="1">
    <location>
        <begin position="649"/>
        <end position="663"/>
    </location>
</feature>
<dbReference type="InterPro" id="IPR012337">
    <property type="entry name" value="RNaseH-like_sf"/>
</dbReference>
<feature type="compositionally biased region" description="Gly residues" evidence="1">
    <location>
        <begin position="626"/>
        <end position="643"/>
    </location>
</feature>
<dbReference type="GeneID" id="54412415"/>
<feature type="region of interest" description="Disordered" evidence="1">
    <location>
        <begin position="1"/>
        <end position="41"/>
    </location>
</feature>
<proteinExistence type="predicted"/>
<protein>
    <recommendedName>
        <fullName evidence="2">Gfd2/YDR514C-like C-terminal domain-containing protein</fullName>
    </recommendedName>
</protein>